<gene>
    <name evidence="1" type="ORF">QNN03_38375</name>
</gene>
<evidence type="ECO:0008006" key="3">
    <source>
        <dbReference type="Google" id="ProtNLM"/>
    </source>
</evidence>
<dbReference type="InterPro" id="IPR037883">
    <property type="entry name" value="Knr4/Smi1-like_sf"/>
</dbReference>
<dbReference type="Proteomes" id="UP001241926">
    <property type="component" value="Unassembled WGS sequence"/>
</dbReference>
<organism evidence="1 2">
    <name type="scientific">Streptomyces fuscus</name>
    <dbReference type="NCBI Taxonomy" id="3048495"/>
    <lineage>
        <taxon>Bacteria</taxon>
        <taxon>Bacillati</taxon>
        <taxon>Actinomycetota</taxon>
        <taxon>Actinomycetes</taxon>
        <taxon>Kitasatosporales</taxon>
        <taxon>Streptomycetaceae</taxon>
        <taxon>Streptomyces</taxon>
    </lineage>
</organism>
<proteinExistence type="predicted"/>
<dbReference type="Gene3D" id="3.40.1580.10">
    <property type="entry name" value="SMI1/KNR4-like"/>
    <property type="match status" value="1"/>
</dbReference>
<reference evidence="1 2" key="1">
    <citation type="submission" date="2023-05" db="EMBL/GenBank/DDBJ databases">
        <title>Streptomyces fuscus sp. nov., a brown-black pigment producing actinomyces isolated from dry sand of Sea duck farm.</title>
        <authorList>
            <person name="Xie J."/>
            <person name="Shen N."/>
        </authorList>
    </citation>
    <scope>NUCLEOTIDE SEQUENCE [LARGE SCALE GENOMIC DNA]</scope>
    <source>
        <strain evidence="1 2">GXMU-J15</strain>
    </source>
</reference>
<sequence length="191" mass="21568">MASQGRTSAKNGYTTSRDAIDVRAGAFGPRERYRPARPESWREIEDWAGLELPRDYKQFVDDYGDAIVFGHLFIAHPEGIDPLLKVMQEERQTFLADVEGEFDKAPGESSGLGRLLPWAYHNFNGDICLLVPPSTDKRDWNVAISFRQCPEVQIFPGGVIDFLHALVRREVPRGWPHVGFEWVSAEGSPLI</sequence>
<comment type="caution">
    <text evidence="1">The sequence shown here is derived from an EMBL/GenBank/DDBJ whole genome shotgun (WGS) entry which is preliminary data.</text>
</comment>
<name>A0ABT7JBN6_9ACTN</name>
<evidence type="ECO:0000313" key="1">
    <source>
        <dbReference type="EMBL" id="MDL2082282.1"/>
    </source>
</evidence>
<dbReference type="EMBL" id="JASJUS010000137">
    <property type="protein sequence ID" value="MDL2082282.1"/>
    <property type="molecule type" value="Genomic_DNA"/>
</dbReference>
<evidence type="ECO:0000313" key="2">
    <source>
        <dbReference type="Proteomes" id="UP001241926"/>
    </source>
</evidence>
<dbReference type="SUPFAM" id="SSF160631">
    <property type="entry name" value="SMI1/KNR4-like"/>
    <property type="match status" value="1"/>
</dbReference>
<keyword evidence="2" id="KW-1185">Reference proteome</keyword>
<protein>
    <recommendedName>
        <fullName evidence="3">Knr4/Smi1-like domain-containing protein</fullName>
    </recommendedName>
</protein>
<accession>A0ABT7JBN6</accession>